<keyword evidence="1" id="KW-0472">Membrane</keyword>
<evidence type="ECO:0000313" key="3">
    <source>
        <dbReference type="EMBL" id="MBM6401598.1"/>
    </source>
</evidence>
<evidence type="ECO:0000313" key="4">
    <source>
        <dbReference type="Proteomes" id="UP001430172"/>
    </source>
</evidence>
<name>A0ABS2CNY6_9MICO</name>
<sequence>MAPLYQAEHHAVYLEHLEAAVADPRTKNVALTGRYGTGKSSVLDEFERRHRGKVLRVSITTLGPDRDGEGLTNRIQKELVKQVIYRAPPDKLRTSQFARTDHITRTRALLQSGLFAALLGVVLALAGWLPSVAVFPRATRQEPVTAGDLATFFALWALFFLVVTILMAWARRALGSRIITSLSTAGTSITLGERGDTYFDAYLEELVTHFDEGQEDFVIFEDIDRFDDPVIFDSLRELNTILTASPRRLTTPQIGCHLSVQQSQAMRRPDPHSPTVRLRLMAGTAEGSGD</sequence>
<dbReference type="EMBL" id="JAFDVD010000016">
    <property type="protein sequence ID" value="MBM6401598.1"/>
    <property type="molecule type" value="Genomic_DNA"/>
</dbReference>
<feature type="transmembrane region" description="Helical" evidence="1">
    <location>
        <begin position="108"/>
        <end position="129"/>
    </location>
</feature>
<feature type="transmembrane region" description="Helical" evidence="1">
    <location>
        <begin position="149"/>
        <end position="170"/>
    </location>
</feature>
<evidence type="ECO:0000259" key="2">
    <source>
        <dbReference type="Pfam" id="PF20693"/>
    </source>
</evidence>
<feature type="domain" description="YobI-like P-loop NTPase" evidence="2">
    <location>
        <begin position="13"/>
        <end position="246"/>
    </location>
</feature>
<dbReference type="InterPro" id="IPR048428">
    <property type="entry name" value="YobI-NTPase"/>
</dbReference>
<proteinExistence type="predicted"/>
<dbReference type="Pfam" id="PF20693">
    <property type="entry name" value="YobI-ATPase"/>
    <property type="match status" value="1"/>
</dbReference>
<dbReference type="RefSeq" id="WP_204132068.1">
    <property type="nucleotide sequence ID" value="NZ_JAFDVD010000016.1"/>
</dbReference>
<keyword evidence="4" id="KW-1185">Reference proteome</keyword>
<organism evidence="3 4">
    <name type="scientific">Phycicoccus sonneratiae</name>
    <dbReference type="NCBI Taxonomy" id="2807628"/>
    <lineage>
        <taxon>Bacteria</taxon>
        <taxon>Bacillati</taxon>
        <taxon>Actinomycetota</taxon>
        <taxon>Actinomycetes</taxon>
        <taxon>Micrococcales</taxon>
        <taxon>Intrasporangiaceae</taxon>
        <taxon>Phycicoccus</taxon>
    </lineage>
</organism>
<keyword evidence="1" id="KW-0812">Transmembrane</keyword>
<gene>
    <name evidence="3" type="ORF">JQN70_14465</name>
</gene>
<dbReference type="SUPFAM" id="SSF52540">
    <property type="entry name" value="P-loop containing nucleoside triphosphate hydrolases"/>
    <property type="match status" value="1"/>
</dbReference>
<comment type="caution">
    <text evidence="3">The sequence shown here is derived from an EMBL/GenBank/DDBJ whole genome shotgun (WGS) entry which is preliminary data.</text>
</comment>
<reference evidence="3" key="1">
    <citation type="submission" date="2021-02" db="EMBL/GenBank/DDBJ databases">
        <title>Phycicoccus sp. MQZ13P-5T, whole genome shotgun sequence.</title>
        <authorList>
            <person name="Tuo L."/>
        </authorList>
    </citation>
    <scope>NUCLEOTIDE SEQUENCE</scope>
    <source>
        <strain evidence="3">MQZ13P-5</strain>
    </source>
</reference>
<evidence type="ECO:0000256" key="1">
    <source>
        <dbReference type="SAM" id="Phobius"/>
    </source>
</evidence>
<dbReference type="Proteomes" id="UP001430172">
    <property type="component" value="Unassembled WGS sequence"/>
</dbReference>
<dbReference type="InterPro" id="IPR027417">
    <property type="entry name" value="P-loop_NTPase"/>
</dbReference>
<protein>
    <recommendedName>
        <fullName evidence="2">YobI-like P-loop NTPase domain-containing protein</fullName>
    </recommendedName>
</protein>
<accession>A0ABS2CNY6</accession>
<keyword evidence="1" id="KW-1133">Transmembrane helix</keyword>